<evidence type="ECO:0000313" key="3">
    <source>
        <dbReference type="Proteomes" id="UP000285883"/>
    </source>
</evidence>
<feature type="compositionally biased region" description="Basic and acidic residues" evidence="1">
    <location>
        <begin position="118"/>
        <end position="145"/>
    </location>
</feature>
<evidence type="ECO:0000313" key="2">
    <source>
        <dbReference type="EMBL" id="RLN02717.1"/>
    </source>
</evidence>
<feature type="region of interest" description="Disordered" evidence="1">
    <location>
        <begin position="210"/>
        <end position="320"/>
    </location>
</feature>
<feature type="compositionally biased region" description="Basic residues" evidence="1">
    <location>
        <begin position="101"/>
        <end position="111"/>
    </location>
</feature>
<dbReference type="Proteomes" id="UP000285883">
    <property type="component" value="Unassembled WGS sequence"/>
</dbReference>
<evidence type="ECO:0008006" key="4">
    <source>
        <dbReference type="Google" id="ProtNLM"/>
    </source>
</evidence>
<gene>
    <name evidence="2" type="ORF">BBI17_006281</name>
</gene>
<feature type="compositionally biased region" description="Basic residues" evidence="1">
    <location>
        <begin position="241"/>
        <end position="255"/>
    </location>
</feature>
<reference evidence="2 3" key="1">
    <citation type="submission" date="2018-07" db="EMBL/GenBank/DDBJ databases">
        <title>Genome sequencing of oomycete isolates from Chile give support for New Zealand origin for Phytophthora kernoviae and make available the first Nothophytophthora sp. genome.</title>
        <authorList>
            <person name="Studholme D.J."/>
            <person name="Sanfuentes E."/>
            <person name="Panda P."/>
            <person name="Hill R."/>
            <person name="Sambles C."/>
            <person name="Grant M."/>
            <person name="Williams N.M."/>
            <person name="Mcdougal R.L."/>
        </authorList>
    </citation>
    <scope>NUCLEOTIDE SEQUENCE [LARGE SCALE GENOMIC DNA]</scope>
    <source>
        <strain evidence="2">Chile2</strain>
    </source>
</reference>
<feature type="region of interest" description="Disordered" evidence="1">
    <location>
        <begin position="63"/>
        <end position="154"/>
    </location>
</feature>
<feature type="compositionally biased region" description="Basic and acidic residues" evidence="1">
    <location>
        <begin position="63"/>
        <end position="100"/>
    </location>
</feature>
<sequence length="387" mass="44232">MTQDPPARSKRQDLYTKMHLGLDHVMAKLLLDAPPLPASLQLQTETQSLSTTWAQISTSFEKRKEMLQKRKQTDKQKKKKDIMQQEEPVKKQKKLKEKEKTKQKKVQKSKKTLVASSKSDRSSPRAIKTEREKVKSPRLKSERIARSPVAATSTSDSYDAFLLKKLHKQPLCENLVYGSNKYNAIVKWLELDDGSDGGASSDLMKLLAKMTRSPKTTKPSLSRKRSLESLDETLGAERRTSSKHSRSGGRKRKEKQRTAKENKEDEEEEEEEEMEYGAGYSDSDEAEFMPELYDSPPCGEKPKARTRGRPSKRQKKQIKTYHERKVVANVTTGAKEVIYLLQWINQELPVWEARSTLPAKTALWLDKVLGAGPLPSKKRRDTKLAKH</sequence>
<feature type="compositionally biased region" description="Acidic residues" evidence="1">
    <location>
        <begin position="264"/>
        <end position="275"/>
    </location>
</feature>
<comment type="caution">
    <text evidence="2">The sequence shown here is derived from an EMBL/GenBank/DDBJ whole genome shotgun (WGS) entry which is preliminary data.</text>
</comment>
<evidence type="ECO:0000256" key="1">
    <source>
        <dbReference type="SAM" id="MobiDB-lite"/>
    </source>
</evidence>
<feature type="compositionally biased region" description="Basic residues" evidence="1">
    <location>
        <begin position="304"/>
        <end position="319"/>
    </location>
</feature>
<protein>
    <recommendedName>
        <fullName evidence="4">Chromo domain-containing protein</fullName>
    </recommendedName>
</protein>
<dbReference type="AlphaFoldDB" id="A0A3R7IF54"/>
<organism evidence="2 3">
    <name type="scientific">Phytophthora kernoviae</name>
    <dbReference type="NCBI Taxonomy" id="325452"/>
    <lineage>
        <taxon>Eukaryota</taxon>
        <taxon>Sar</taxon>
        <taxon>Stramenopiles</taxon>
        <taxon>Oomycota</taxon>
        <taxon>Peronosporomycetes</taxon>
        <taxon>Peronosporales</taxon>
        <taxon>Peronosporaceae</taxon>
        <taxon>Phytophthora</taxon>
    </lineage>
</organism>
<dbReference type="EMBL" id="MAYM02002156">
    <property type="protein sequence ID" value="RLN02717.1"/>
    <property type="molecule type" value="Genomic_DNA"/>
</dbReference>
<name>A0A3R7IF54_9STRA</name>
<accession>A0A3R7IF54</accession>
<proteinExistence type="predicted"/>